<proteinExistence type="inferred from homology"/>
<dbReference type="InterPro" id="IPR008030">
    <property type="entry name" value="NmrA-like"/>
</dbReference>
<evidence type="ECO:0000313" key="5">
    <source>
        <dbReference type="EMBL" id="RAR01667.1"/>
    </source>
</evidence>
<protein>
    <recommendedName>
        <fullName evidence="4">NmrA-like domain-containing protein</fullName>
    </recommendedName>
</protein>
<reference evidence="6" key="1">
    <citation type="submission" date="2018-05" db="EMBL/GenBank/DDBJ databases">
        <title>Draft genome sequence of Stemphylium lycopersici strain CIDEFI 213.</title>
        <authorList>
            <person name="Medina R."/>
            <person name="Franco M.E.E."/>
            <person name="Lucentini C.G."/>
            <person name="Saparrat M.C.N."/>
            <person name="Balatti P.A."/>
        </authorList>
    </citation>
    <scope>NUCLEOTIDE SEQUENCE [LARGE SCALE GENOMIC DNA]</scope>
    <source>
        <strain evidence="6">CIDEFI 213</strain>
    </source>
</reference>
<evidence type="ECO:0000313" key="6">
    <source>
        <dbReference type="Proteomes" id="UP000249619"/>
    </source>
</evidence>
<name>A0A364MS32_STELY</name>
<dbReference type="GO" id="GO:0005634">
    <property type="term" value="C:nucleus"/>
    <property type="evidence" value="ECO:0007669"/>
    <property type="project" value="TreeGrafter"/>
</dbReference>
<dbReference type="OrthoDB" id="3358371at2759"/>
<dbReference type="Pfam" id="PF05368">
    <property type="entry name" value="NmrA"/>
    <property type="match status" value="1"/>
</dbReference>
<dbReference type="InterPro" id="IPR051164">
    <property type="entry name" value="NmrA-like_oxidored"/>
</dbReference>
<dbReference type="EMBL" id="QGDH01000255">
    <property type="protein sequence ID" value="RAR01667.1"/>
    <property type="molecule type" value="Genomic_DNA"/>
</dbReference>
<keyword evidence="2" id="KW-0521">NADP</keyword>
<dbReference type="SUPFAM" id="SSF51735">
    <property type="entry name" value="NAD(P)-binding Rossmann-fold domains"/>
    <property type="match status" value="1"/>
</dbReference>
<dbReference type="PANTHER" id="PTHR42748:SF26">
    <property type="entry name" value="NMRA-LIKE DOMAIN-CONTAINING PROTEIN"/>
    <property type="match status" value="1"/>
</dbReference>
<evidence type="ECO:0000256" key="3">
    <source>
        <dbReference type="SAM" id="MobiDB-lite"/>
    </source>
</evidence>
<dbReference type="Gene3D" id="3.40.50.720">
    <property type="entry name" value="NAD(P)-binding Rossmann-like Domain"/>
    <property type="match status" value="1"/>
</dbReference>
<gene>
    <name evidence="5" type="ORF">DDE83_008833</name>
</gene>
<feature type="compositionally biased region" description="Basic and acidic residues" evidence="3">
    <location>
        <begin position="20"/>
        <end position="31"/>
    </location>
</feature>
<evidence type="ECO:0000256" key="2">
    <source>
        <dbReference type="ARBA" id="ARBA00022857"/>
    </source>
</evidence>
<dbReference type="STRING" id="183478.A0A364MS32"/>
<dbReference type="PANTHER" id="PTHR42748">
    <property type="entry name" value="NITROGEN METABOLITE REPRESSION PROTEIN NMRA FAMILY MEMBER"/>
    <property type="match status" value="1"/>
</dbReference>
<comment type="similarity">
    <text evidence="1">Belongs to the NmrA-type oxidoreductase family.</text>
</comment>
<evidence type="ECO:0000256" key="1">
    <source>
        <dbReference type="ARBA" id="ARBA00006328"/>
    </source>
</evidence>
<dbReference type="Gene3D" id="3.90.25.10">
    <property type="entry name" value="UDP-galactose 4-epimerase, domain 1"/>
    <property type="match status" value="1"/>
</dbReference>
<organism evidence="5 6">
    <name type="scientific">Stemphylium lycopersici</name>
    <name type="common">Tomato gray leaf spot disease fungus</name>
    <name type="synonym">Thyrospora lycopersici</name>
    <dbReference type="NCBI Taxonomy" id="183478"/>
    <lineage>
        <taxon>Eukaryota</taxon>
        <taxon>Fungi</taxon>
        <taxon>Dikarya</taxon>
        <taxon>Ascomycota</taxon>
        <taxon>Pezizomycotina</taxon>
        <taxon>Dothideomycetes</taxon>
        <taxon>Pleosporomycetidae</taxon>
        <taxon>Pleosporales</taxon>
        <taxon>Pleosporineae</taxon>
        <taxon>Pleosporaceae</taxon>
        <taxon>Stemphylium</taxon>
    </lineage>
</organism>
<feature type="region of interest" description="Disordered" evidence="3">
    <location>
        <begin position="1"/>
        <end position="39"/>
    </location>
</feature>
<dbReference type="AlphaFoldDB" id="A0A364MS32"/>
<accession>A0A364MS32</accession>
<dbReference type="Proteomes" id="UP000249619">
    <property type="component" value="Unassembled WGS sequence"/>
</dbReference>
<comment type="caution">
    <text evidence="5">The sequence shown here is derived from an EMBL/GenBank/DDBJ whole genome shotgun (WGS) entry which is preliminary data.</text>
</comment>
<evidence type="ECO:0000259" key="4">
    <source>
        <dbReference type="Pfam" id="PF05368"/>
    </source>
</evidence>
<feature type="domain" description="NmrA-like" evidence="4">
    <location>
        <begin position="70"/>
        <end position="361"/>
    </location>
</feature>
<sequence length="381" mass="42719">MLSFDDLALRTTPRGSGIQHRPDSDPEERQTRPMTRKGTKTIAVVGITGNQVQSPARCRSTTLYHAKRRKGSSVAATFLADPDWTVRGITRDPTKETSTKWAKRGVDIVAGDLDVPGSMDKTFRGANVIFGTTDFVQHLQDPRIIANAGNRHINEAATEREFEQAKRLIDAAAANISTLERFILSTLSDCKGLSGGKIQYNLHFDCKWAAVEYLQDRYPELWKKTSLLQLGIFASNWKVPYYTPKKQADGRFKVSLPMSGDKKFPIIDPNSDTGVLTQALLKIKAGNHLVGASSMITWIEWCELWSSTTGVECIFETIDRRILEDAMGPLGKEIADMFQFMNDFGYDGNDPNVVYPWDLDVKVETTPIEKYLEMQDWSAVL</sequence>
<dbReference type="InterPro" id="IPR036291">
    <property type="entry name" value="NAD(P)-bd_dom_sf"/>
</dbReference>
<keyword evidence="6" id="KW-1185">Reference proteome</keyword>